<reference evidence="9 10" key="1">
    <citation type="submission" date="2017-09" db="EMBL/GenBank/DDBJ databases">
        <authorList>
            <person name="Ehlers B."/>
            <person name="Leendertz F.H."/>
        </authorList>
    </citation>
    <scope>NUCLEOTIDE SEQUENCE [LARGE SCALE GENOMIC DNA]</scope>
    <source>
        <strain evidence="9 10">CGMCC 1.12662</strain>
    </source>
</reference>
<dbReference type="Proteomes" id="UP000231655">
    <property type="component" value="Unassembled WGS sequence"/>
</dbReference>
<dbReference type="InterPro" id="IPR017853">
    <property type="entry name" value="GH"/>
</dbReference>
<keyword evidence="5" id="KW-0677">Repeat</keyword>
<dbReference type="InterPro" id="IPR011049">
    <property type="entry name" value="Serralysin-like_metalloprot_C"/>
</dbReference>
<dbReference type="InterPro" id="IPR018511">
    <property type="entry name" value="Hemolysin-typ_Ca-bd_CS"/>
</dbReference>
<evidence type="ECO:0000256" key="4">
    <source>
        <dbReference type="ARBA" id="ARBA00022656"/>
    </source>
</evidence>
<evidence type="ECO:0000256" key="2">
    <source>
        <dbReference type="ARBA" id="ARBA00004613"/>
    </source>
</evidence>
<evidence type="ECO:0000256" key="5">
    <source>
        <dbReference type="ARBA" id="ARBA00022737"/>
    </source>
</evidence>
<dbReference type="GO" id="GO:0016020">
    <property type="term" value="C:membrane"/>
    <property type="evidence" value="ECO:0007669"/>
    <property type="project" value="UniProtKB-SubCell"/>
</dbReference>
<keyword evidence="3" id="KW-0964">Secreted</keyword>
<dbReference type="Gene3D" id="2.150.10.10">
    <property type="entry name" value="Serralysin-like metalloprotease, C-terminal"/>
    <property type="match status" value="3"/>
</dbReference>
<evidence type="ECO:0000313" key="10">
    <source>
        <dbReference type="Proteomes" id="UP000231655"/>
    </source>
</evidence>
<dbReference type="InterPro" id="IPR003995">
    <property type="entry name" value="RTX_toxin_determinant-A"/>
</dbReference>
<dbReference type="Gene3D" id="3.20.20.80">
    <property type="entry name" value="Glycosidases"/>
    <property type="match status" value="1"/>
</dbReference>
<dbReference type="GO" id="GO:0005509">
    <property type="term" value="F:calcium ion binding"/>
    <property type="evidence" value="ECO:0007669"/>
    <property type="project" value="InterPro"/>
</dbReference>
<evidence type="ECO:0000256" key="6">
    <source>
        <dbReference type="ARBA" id="ARBA00023026"/>
    </source>
</evidence>
<feature type="region of interest" description="Disordered" evidence="8">
    <location>
        <begin position="233"/>
        <end position="278"/>
    </location>
</feature>
<feature type="compositionally biased region" description="Acidic residues" evidence="8">
    <location>
        <begin position="61"/>
        <end position="76"/>
    </location>
</feature>
<dbReference type="InterPro" id="IPR050557">
    <property type="entry name" value="RTX_toxin/Mannuronan_C5-epim"/>
</dbReference>
<keyword evidence="6" id="KW-0843">Virulence</keyword>
<dbReference type="PRINTS" id="PR00313">
    <property type="entry name" value="CABNDNGRPT"/>
</dbReference>
<dbReference type="OrthoDB" id="5242885at2"/>
<gene>
    <name evidence="9" type="ORF">SAMN06297129_1598</name>
</gene>
<dbReference type="PANTHER" id="PTHR38340">
    <property type="entry name" value="S-LAYER PROTEIN"/>
    <property type="match status" value="1"/>
</dbReference>
<evidence type="ECO:0000256" key="7">
    <source>
        <dbReference type="ARBA" id="ARBA00023136"/>
    </source>
</evidence>
<evidence type="ECO:0000256" key="1">
    <source>
        <dbReference type="ARBA" id="ARBA00004370"/>
    </source>
</evidence>
<dbReference type="InterPro" id="IPR001343">
    <property type="entry name" value="Hemolysn_Ca-bd"/>
</dbReference>
<dbReference type="GO" id="GO:0005576">
    <property type="term" value="C:extracellular region"/>
    <property type="evidence" value="ECO:0007669"/>
    <property type="project" value="UniProtKB-SubCell"/>
</dbReference>
<dbReference type="AlphaFoldDB" id="A0A285ILK1"/>
<keyword evidence="4" id="KW-0800">Toxin</keyword>
<dbReference type="SUPFAM" id="SSF51120">
    <property type="entry name" value="beta-Roll"/>
    <property type="match status" value="1"/>
</dbReference>
<dbReference type="SUPFAM" id="SSF51445">
    <property type="entry name" value="(Trans)glycosidases"/>
    <property type="match status" value="1"/>
</dbReference>
<dbReference type="GO" id="GO:0090729">
    <property type="term" value="F:toxin activity"/>
    <property type="evidence" value="ECO:0007669"/>
    <property type="project" value="UniProtKB-KW"/>
</dbReference>
<evidence type="ECO:0000313" key="9">
    <source>
        <dbReference type="EMBL" id="SNY48890.1"/>
    </source>
</evidence>
<proteinExistence type="predicted"/>
<comment type="subcellular location">
    <subcellularLocation>
        <location evidence="1">Membrane</location>
    </subcellularLocation>
    <subcellularLocation>
        <location evidence="2">Secreted</location>
    </subcellularLocation>
</comment>
<accession>A0A285ILK1</accession>
<feature type="compositionally biased region" description="Low complexity" evidence="8">
    <location>
        <begin position="265"/>
        <end position="278"/>
    </location>
</feature>
<feature type="region of interest" description="Disordered" evidence="8">
    <location>
        <begin position="923"/>
        <end position="962"/>
    </location>
</feature>
<dbReference type="PROSITE" id="PS00330">
    <property type="entry name" value="HEMOLYSIN_CALCIUM"/>
    <property type="match status" value="2"/>
</dbReference>
<keyword evidence="7" id="KW-0472">Membrane</keyword>
<feature type="compositionally biased region" description="Acidic residues" evidence="8">
    <location>
        <begin position="31"/>
        <end position="48"/>
    </location>
</feature>
<feature type="region of interest" description="Disordered" evidence="8">
    <location>
        <begin position="28"/>
        <end position="93"/>
    </location>
</feature>
<protein>
    <submittedName>
        <fullName evidence="9">Hemolysin-type calcium-binding repeat-containing protein</fullName>
    </submittedName>
</protein>
<organism evidence="9 10">
    <name type="scientific">Pseudooceanicola antarcticus</name>
    <dbReference type="NCBI Taxonomy" id="1247613"/>
    <lineage>
        <taxon>Bacteria</taxon>
        <taxon>Pseudomonadati</taxon>
        <taxon>Pseudomonadota</taxon>
        <taxon>Alphaproteobacteria</taxon>
        <taxon>Rhodobacterales</taxon>
        <taxon>Paracoccaceae</taxon>
        <taxon>Pseudooceanicola</taxon>
    </lineage>
</organism>
<dbReference type="EMBL" id="OBEA01000002">
    <property type="protein sequence ID" value="SNY48890.1"/>
    <property type="molecule type" value="Genomic_DNA"/>
</dbReference>
<name>A0A285ILK1_9RHOB</name>
<dbReference type="PRINTS" id="PR01488">
    <property type="entry name" value="RTXTOXINA"/>
</dbReference>
<evidence type="ECO:0000256" key="8">
    <source>
        <dbReference type="SAM" id="MobiDB-lite"/>
    </source>
</evidence>
<dbReference type="Pfam" id="PF00353">
    <property type="entry name" value="HemolysinCabind"/>
    <property type="match status" value="2"/>
</dbReference>
<sequence>MEPLLVSLLGMLASGYVAEDSVLGKVLGSEGEVEDGEDEELENAETSEDGSSPLDFVFPDDNSDDEGSSTIDEGEPADQAGSSSDQAATGEDAVSPEALEDEALDEDDLAEDDVLNFEVLTGVAGAAPTLISGFDAATDDPETHPDQLFLMDADGVMIPESEFADGNRALSIVDMEDGSGAALYLDDELVAVIEDYSADELAADTSWVGNFQTGAVETLDIRDEEDETLLAPESTEVQAEEETVQVAPEVEEPLVEEPEVEDAAEAPAEAELAEGEQTIAETEEETLVAEDGSDSLAGAAAEDELSEEPTISMEVTGAEGTGQFVKDALFGANVIYTINTDMGQPLDNIIESMEELDIDHIRFPAGQGDGPAETEGEAWLNIVDLEYAEDGTVSLGEEVTRLLDWAQDPDGDGDTSDAVKVTLVIPTQHLSLEEYEEFGEEIELFSQLVSEQYPDVVAAFEVGNEYWSSLGETEYGAKANIAIKALAQGMENAGLEGEEQADIIAQMATPNHASEYHVSVSDGSWIERLEAANQTIIDQLDDEARAELDGVVEHYYWRQDNEVYDDSLAEKNYITKDYDVWDANFDKELDLHITEWNVRTTSYHENGMKSASTILEQFENMIEMGVDSADVWAVNHNTATDLAGDRDGEVTTDEFGRVTTSVRGAVFDLMSSSLPGKELVDVDLSNDDGSVEVNAYRDDEETVVYISSRSMEVETIEIDLSALVGDYESATGVKVGFDQSSADGMHWSTEDGRVEPDYVMINGEKYYYTEHDVMAEYTDYEFDSAVITVTLKPYEIMEVTFSGGNADISSGAEQVVSEGGQAEDVLTGTHEGAGNDDHLQGTGFGDYMKGYSGDDTIEGFGGDDTLAGSQGNDVLKGGAGDDLLNGGQQDDRVIGGSGDDEVIGWTGNDYLKGNEGNDSVYGGAGADKLAGSQGNDELHGGSGDDFLNGGMDDDWLSGGEGADTLTGWTGADVFSFADGEVTEGDVITDFEPGVDVIELEIPGLRSVDDLVITARAEGGVRVQIPGHGDILLEGDLTVEQVAQAGNFLFIAQAA</sequence>
<feature type="compositionally biased region" description="Low complexity" evidence="8">
    <location>
        <begin position="77"/>
        <end position="88"/>
    </location>
</feature>
<evidence type="ECO:0000256" key="3">
    <source>
        <dbReference type="ARBA" id="ARBA00022525"/>
    </source>
</evidence>
<dbReference type="PANTHER" id="PTHR38340:SF1">
    <property type="entry name" value="S-LAYER PROTEIN"/>
    <property type="match status" value="1"/>
</dbReference>
<feature type="compositionally biased region" description="Acidic residues" evidence="8">
    <location>
        <begin position="238"/>
        <end position="264"/>
    </location>
</feature>